<sequence length="484" mass="52831">AKAAFRQATGLADRGGKLMTGDNTTTNGLDKLDKTNDSVVDVVEHIQALNVVDSSSDTEANNDTNEETFTEFVMVERSNCVLKDDISTQSEQVDQVEAGVIVTKEINEMTDAKYIADTDGDFGKFNEIQDAKDITPREDVNCHAREYVYEQNTEPQQGSFNYHKVDSSLSSNYPPLSSSAQESLYTPAQQIPVSHYTPLQQIPHLHAAPHGFPVFPPQNSSAHPLVFPPRALPDFYMTPKMNTPVHHYPQIPTYPPMPGSSHPIPLISTGLAQPIPQPTMLRPSPITPPHVQITPSLVRTVPIASIRMPPEYGDTSGQATTAFVMNKEPKIANIVASPKENLKQSTEKGLSSVVASSVNTSVTEASAEQKDTVVEQKEKREPAEGKKRADEGIQILPQFLVDGAIDVAASAYSTAWNALSNLRQKDGNSVEFDPVFENNMAILVEMGFNNLERNALLLKRFNNDVSQVIGVICASGGADHLNID</sequence>
<dbReference type="Gene3D" id="1.10.8.10">
    <property type="entry name" value="DNA helicase RuvA subunit, C-terminal domain"/>
    <property type="match status" value="1"/>
</dbReference>
<organism evidence="2">
    <name type="scientific">Homalodisca liturata</name>
    <dbReference type="NCBI Taxonomy" id="320908"/>
    <lineage>
        <taxon>Eukaryota</taxon>
        <taxon>Metazoa</taxon>
        <taxon>Ecdysozoa</taxon>
        <taxon>Arthropoda</taxon>
        <taxon>Hexapoda</taxon>
        <taxon>Insecta</taxon>
        <taxon>Pterygota</taxon>
        <taxon>Neoptera</taxon>
        <taxon>Paraneoptera</taxon>
        <taxon>Hemiptera</taxon>
        <taxon>Auchenorrhyncha</taxon>
        <taxon>Membracoidea</taxon>
        <taxon>Cicadellidae</taxon>
        <taxon>Cicadellinae</taxon>
        <taxon>Proconiini</taxon>
        <taxon>Homalodisca</taxon>
    </lineage>
</organism>
<feature type="region of interest" description="Disordered" evidence="1">
    <location>
        <begin position="360"/>
        <end position="388"/>
    </location>
</feature>
<evidence type="ECO:0000313" key="2">
    <source>
        <dbReference type="EMBL" id="JAS71747.1"/>
    </source>
</evidence>
<accession>A0A1B6HAR5</accession>
<evidence type="ECO:0008006" key="3">
    <source>
        <dbReference type="Google" id="ProtNLM"/>
    </source>
</evidence>
<name>A0A1B6HAR5_9HEMI</name>
<feature type="region of interest" description="Disordered" evidence="1">
    <location>
        <begin position="1"/>
        <end position="25"/>
    </location>
</feature>
<protein>
    <recommendedName>
        <fullName evidence="3">UBA domain-containing protein</fullName>
    </recommendedName>
</protein>
<dbReference type="EMBL" id="GECU01035959">
    <property type="protein sequence ID" value="JAS71747.1"/>
    <property type="molecule type" value="Transcribed_RNA"/>
</dbReference>
<dbReference type="InterPro" id="IPR009060">
    <property type="entry name" value="UBA-like_sf"/>
</dbReference>
<dbReference type="SUPFAM" id="SSF46934">
    <property type="entry name" value="UBA-like"/>
    <property type="match status" value="1"/>
</dbReference>
<dbReference type="AlphaFoldDB" id="A0A1B6HAR5"/>
<evidence type="ECO:0000256" key="1">
    <source>
        <dbReference type="SAM" id="MobiDB-lite"/>
    </source>
</evidence>
<reference evidence="2" key="1">
    <citation type="submission" date="2015-11" db="EMBL/GenBank/DDBJ databases">
        <title>De novo transcriptome assembly of four potential Pierce s Disease insect vectors from Arizona vineyards.</title>
        <authorList>
            <person name="Tassone E.E."/>
        </authorList>
    </citation>
    <scope>NUCLEOTIDE SEQUENCE</scope>
</reference>
<feature type="compositionally biased region" description="Basic and acidic residues" evidence="1">
    <location>
        <begin position="367"/>
        <end position="388"/>
    </location>
</feature>
<proteinExistence type="predicted"/>
<gene>
    <name evidence="2" type="ORF">g.33569</name>
</gene>
<feature type="non-terminal residue" evidence="2">
    <location>
        <position position="1"/>
    </location>
</feature>